<feature type="signal peptide" evidence="1">
    <location>
        <begin position="1"/>
        <end position="34"/>
    </location>
</feature>
<dbReference type="Proteomes" id="UP000252182">
    <property type="component" value="Chromosome"/>
</dbReference>
<dbReference type="Pfam" id="PF14559">
    <property type="entry name" value="TPR_19"/>
    <property type="match status" value="1"/>
</dbReference>
<organism evidence="2 3">
    <name type="scientific">Ephemeroptericola cinctiostellae</name>
    <dbReference type="NCBI Taxonomy" id="2268024"/>
    <lineage>
        <taxon>Bacteria</taxon>
        <taxon>Pseudomonadati</taxon>
        <taxon>Pseudomonadota</taxon>
        <taxon>Betaproteobacteria</taxon>
        <taxon>Burkholderiales</taxon>
        <taxon>Burkholderiaceae</taxon>
        <taxon>Ephemeroptericola</taxon>
    </lineage>
</organism>
<dbReference type="GO" id="GO:0006508">
    <property type="term" value="P:proteolysis"/>
    <property type="evidence" value="ECO:0007669"/>
    <property type="project" value="UniProtKB-KW"/>
</dbReference>
<dbReference type="EC" id="3.4.-.-" evidence="2"/>
<keyword evidence="2" id="KW-0645">Protease</keyword>
<dbReference type="RefSeq" id="WP_114561775.1">
    <property type="nucleotide sequence ID" value="NZ_CP031124.1"/>
</dbReference>
<dbReference type="Gene3D" id="1.25.40.10">
    <property type="entry name" value="Tetratricopeptide repeat domain"/>
    <property type="match status" value="1"/>
</dbReference>
<name>A0A345D7Z2_9BURK</name>
<dbReference type="AlphaFoldDB" id="A0A345D7Z2"/>
<proteinExistence type="predicted"/>
<dbReference type="SUPFAM" id="SSF48452">
    <property type="entry name" value="TPR-like"/>
    <property type="match status" value="1"/>
</dbReference>
<keyword evidence="3" id="KW-1185">Reference proteome</keyword>
<protein>
    <submittedName>
        <fullName evidence="2">Beta-barrel assembly-enhancing protease</fullName>
        <ecNumber evidence="2">3.4.-.-</ecNumber>
    </submittedName>
</protein>
<keyword evidence="2" id="KW-0378">Hydrolase</keyword>
<evidence type="ECO:0000313" key="3">
    <source>
        <dbReference type="Proteomes" id="UP000252182"/>
    </source>
</evidence>
<dbReference type="InterPro" id="IPR011990">
    <property type="entry name" value="TPR-like_helical_dom_sf"/>
</dbReference>
<dbReference type="PANTHER" id="PTHR12558">
    <property type="entry name" value="CELL DIVISION CYCLE 16,23,27"/>
    <property type="match status" value="1"/>
</dbReference>
<dbReference type="InterPro" id="IPR019734">
    <property type="entry name" value="TPR_rpt"/>
</dbReference>
<evidence type="ECO:0000256" key="1">
    <source>
        <dbReference type="SAM" id="SignalP"/>
    </source>
</evidence>
<dbReference type="Pfam" id="PF13432">
    <property type="entry name" value="TPR_16"/>
    <property type="match status" value="1"/>
</dbReference>
<accession>A0A345D7Z2</accession>
<dbReference type="KEGG" id="hyf:DTO96_100188"/>
<dbReference type="EMBL" id="CP031124">
    <property type="protein sequence ID" value="AXF84480.1"/>
    <property type="molecule type" value="Genomic_DNA"/>
</dbReference>
<feature type="chain" id="PRO_5016888642" evidence="1">
    <location>
        <begin position="35"/>
        <end position="337"/>
    </location>
</feature>
<dbReference type="OrthoDB" id="9766710at2"/>
<gene>
    <name evidence="2" type="primary">bepA_1</name>
    <name evidence="2" type="ORF">DTO96_100188</name>
</gene>
<evidence type="ECO:0000313" key="2">
    <source>
        <dbReference type="EMBL" id="AXF84480.1"/>
    </source>
</evidence>
<dbReference type="SMART" id="SM00028">
    <property type="entry name" value="TPR"/>
    <property type="match status" value="2"/>
</dbReference>
<sequence>MPFTAHHFKSTRLKHALRSLCGVCAVGFALHAQAQTPDEVIQPATTTDTQAPPLKKVEYDLPKLLLTREIVLGTIAGDMLLQRGKPVDAYNMYLTMAMKTRDPRYAELAYKVAAMLGAKEPALEAAKLLKLLAPNAVVGQDLQIHSDIEKAYGLIDAQRYRPAYEAAKSILANAPDNVAALSLLADVADRLGRNSEAQATLEKLIAIDPKNPENKNALGYFLADKNMRLDEAAQLIQQAHTARPDAGHITDSMAWVAYRQGQLGDALKYAEQAVAQDPHEESQVHYAEILWANDKHDQALEVFRDVYAGTPFLPSLRNTLERLNIPLSTVKPQIKKK</sequence>
<dbReference type="PANTHER" id="PTHR12558:SF13">
    <property type="entry name" value="CELL DIVISION CYCLE PROTEIN 27 HOMOLOG"/>
    <property type="match status" value="1"/>
</dbReference>
<dbReference type="GO" id="GO:0008233">
    <property type="term" value="F:peptidase activity"/>
    <property type="evidence" value="ECO:0007669"/>
    <property type="project" value="UniProtKB-KW"/>
</dbReference>
<reference evidence="3" key="1">
    <citation type="submission" date="2018-07" db="EMBL/GenBank/DDBJ databases">
        <authorList>
            <person name="Kim H."/>
        </authorList>
    </citation>
    <scope>NUCLEOTIDE SEQUENCE [LARGE SCALE GENOMIC DNA]</scope>
    <source>
        <strain evidence="3">F02</strain>
    </source>
</reference>
<keyword evidence="1" id="KW-0732">Signal</keyword>